<dbReference type="PRINTS" id="PR00298">
    <property type="entry name" value="CHAPERONIN60"/>
</dbReference>
<keyword evidence="3 6" id="KW-0067">ATP-binding</keyword>
<dbReference type="NCBIfam" id="NF000592">
    <property type="entry name" value="PRK00013.1"/>
    <property type="match status" value="1"/>
</dbReference>
<dbReference type="NCBIfam" id="NF009489">
    <property type="entry name" value="PRK12851.1"/>
    <property type="match status" value="1"/>
</dbReference>
<dbReference type="NCBIfam" id="TIGR02348">
    <property type="entry name" value="GroEL"/>
    <property type="match status" value="1"/>
</dbReference>
<protein>
    <recommendedName>
        <fullName evidence="6">Chaperonin GroEL</fullName>
        <ecNumber evidence="6">5.6.1.7</ecNumber>
    </recommendedName>
    <alternativeName>
        <fullName evidence="6">60 kDa chaperonin</fullName>
    </alternativeName>
    <alternativeName>
        <fullName evidence="6">Chaperonin-60</fullName>
        <shortName evidence="6">Cpn60</shortName>
    </alternativeName>
</protein>
<keyword evidence="4 6" id="KW-0143">Chaperone</keyword>
<dbReference type="SUPFAM" id="SSF48592">
    <property type="entry name" value="GroEL equatorial domain-like"/>
    <property type="match status" value="1"/>
</dbReference>
<sequence>MAKQIEYELDARKKLKTGVDRLAKAVIITLGPRGKNVVFEKMDGSPQMSCDGVTVAKQIELEDPIEEMGVKMIRDAAIRIAEAAGDGTTTATLLAQTMIDSGLKKVEAGINAMEMKKGIDKGVKAVTEKLKQMAITVSTDSTRIEQVATISAGNNPEIGKLIAEAMRKAGKEGVITIEEAKGFETYVEVVEGMQFDRGYLSPYFITNSEKMNVVFDNPYILIYDKKISGMKEMLPLLDKITQTSEPLLIIAEDLEGEALAVLVVNKLRGILKVAAVKAPGFGDRRKEMLEDIAVLTHGTVIAEEKGLKLENADIPHLGRCAKVIVTKDKTTIVGGSGDKKNIDATIAQIKEQLKTTTSEYDKEKLHERLAKLAGGVAIVYVGASSEIELNIKKDIVDDALNATRAAMEEGIVPGGGVAFLRCLPELNNVECSNDDERTGLEILRKALEEPLKRILINAGKEPSEIVQKVKSGEHDFGFNAKSEKFEQLLETGIIDPVKVTRLALEFAASVAGMFITTECVIVRKPEKKETTLIPANPEEI</sequence>
<dbReference type="AlphaFoldDB" id="A0A1V9FZL4"/>
<feature type="binding site" evidence="6">
    <location>
        <position position="495"/>
    </location>
    <ligand>
        <name>ATP</name>
        <dbReference type="ChEBI" id="CHEBI:30616"/>
    </ligand>
</feature>
<dbReference type="Pfam" id="PF00118">
    <property type="entry name" value="Cpn60_TCP1"/>
    <property type="match status" value="1"/>
</dbReference>
<dbReference type="GO" id="GO:0140662">
    <property type="term" value="F:ATP-dependent protein folding chaperone"/>
    <property type="evidence" value="ECO:0007669"/>
    <property type="project" value="InterPro"/>
</dbReference>
<evidence type="ECO:0000256" key="7">
    <source>
        <dbReference type="RuleBase" id="RU000418"/>
    </source>
</evidence>
<dbReference type="GO" id="GO:0016853">
    <property type="term" value="F:isomerase activity"/>
    <property type="evidence" value="ECO:0007669"/>
    <property type="project" value="UniProtKB-KW"/>
</dbReference>
<dbReference type="Gene3D" id="3.50.7.10">
    <property type="entry name" value="GroEL"/>
    <property type="match status" value="1"/>
</dbReference>
<comment type="caution">
    <text evidence="6">Lacks conserved residue(s) required for the propagation of feature annotation.</text>
</comment>
<dbReference type="EMBL" id="LVYD01000044">
    <property type="protein sequence ID" value="OQP63754.1"/>
    <property type="molecule type" value="Genomic_DNA"/>
</dbReference>
<dbReference type="InterPro" id="IPR018370">
    <property type="entry name" value="Chaperonin_Cpn60_CS"/>
</dbReference>
<dbReference type="EC" id="5.6.1.7" evidence="6"/>
<dbReference type="Gene3D" id="1.10.560.10">
    <property type="entry name" value="GroEL-like equatorial domain"/>
    <property type="match status" value="1"/>
</dbReference>
<dbReference type="SUPFAM" id="SSF52029">
    <property type="entry name" value="GroEL apical domain-like"/>
    <property type="match status" value="1"/>
</dbReference>
<dbReference type="PANTHER" id="PTHR45633">
    <property type="entry name" value="60 KDA HEAT SHOCK PROTEIN, MITOCHONDRIAL"/>
    <property type="match status" value="1"/>
</dbReference>
<feature type="binding site" evidence="6">
    <location>
        <begin position="86"/>
        <end position="90"/>
    </location>
    <ligand>
        <name>ATP</name>
        <dbReference type="ChEBI" id="CHEBI:30616"/>
    </ligand>
</feature>
<evidence type="ECO:0000256" key="1">
    <source>
        <dbReference type="ARBA" id="ARBA00006607"/>
    </source>
</evidence>
<evidence type="ECO:0000313" key="10">
    <source>
        <dbReference type="Proteomes" id="UP000192796"/>
    </source>
</evidence>
<keyword evidence="6" id="KW-0963">Cytoplasm</keyword>
<dbReference type="NCBIfam" id="NF009487">
    <property type="entry name" value="PRK12849.1"/>
    <property type="match status" value="1"/>
</dbReference>
<evidence type="ECO:0000256" key="4">
    <source>
        <dbReference type="ARBA" id="ARBA00023186"/>
    </source>
</evidence>
<dbReference type="STRING" id="1703345.A3860_22705"/>
<dbReference type="InterPro" id="IPR027410">
    <property type="entry name" value="TCP-1-like_intermed_sf"/>
</dbReference>
<keyword evidence="5 6" id="KW-0413">Isomerase</keyword>
<feature type="binding site" evidence="6">
    <location>
        <position position="415"/>
    </location>
    <ligand>
        <name>ATP</name>
        <dbReference type="ChEBI" id="CHEBI:30616"/>
    </ligand>
</feature>
<dbReference type="GO" id="GO:0005524">
    <property type="term" value="F:ATP binding"/>
    <property type="evidence" value="ECO:0007669"/>
    <property type="project" value="UniProtKB-UniRule"/>
</dbReference>
<dbReference type="InterPro" id="IPR027409">
    <property type="entry name" value="GroEL-like_apical_dom_sf"/>
</dbReference>
<evidence type="ECO:0000256" key="6">
    <source>
        <dbReference type="HAMAP-Rule" id="MF_00600"/>
    </source>
</evidence>
<dbReference type="GO" id="GO:0042026">
    <property type="term" value="P:protein refolding"/>
    <property type="evidence" value="ECO:0007669"/>
    <property type="project" value="UniProtKB-UniRule"/>
</dbReference>
<evidence type="ECO:0000313" key="9">
    <source>
        <dbReference type="EMBL" id="OQP63754.1"/>
    </source>
</evidence>
<keyword evidence="10" id="KW-1185">Reference proteome</keyword>
<dbReference type="InterPro" id="IPR001844">
    <property type="entry name" value="Cpn60/GroEL"/>
</dbReference>
<dbReference type="PROSITE" id="PS00296">
    <property type="entry name" value="CHAPERONINS_CPN60"/>
    <property type="match status" value="1"/>
</dbReference>
<proteinExistence type="inferred from homology"/>
<evidence type="ECO:0000256" key="5">
    <source>
        <dbReference type="ARBA" id="ARBA00023235"/>
    </source>
</evidence>
<dbReference type="InterPro" id="IPR027413">
    <property type="entry name" value="GROEL-like_equatorial_sf"/>
</dbReference>
<keyword evidence="2 6" id="KW-0547">Nucleotide-binding</keyword>
<dbReference type="SUPFAM" id="SSF54849">
    <property type="entry name" value="GroEL-intermediate domain like"/>
    <property type="match status" value="1"/>
</dbReference>
<evidence type="ECO:0000256" key="8">
    <source>
        <dbReference type="RuleBase" id="RU000419"/>
    </source>
</evidence>
<evidence type="ECO:0000256" key="3">
    <source>
        <dbReference type="ARBA" id="ARBA00022840"/>
    </source>
</evidence>
<gene>
    <name evidence="6 9" type="primary">groEL</name>
    <name evidence="6" type="synonym">groL</name>
    <name evidence="9" type="ORF">A3860_22705</name>
</gene>
<dbReference type="GO" id="GO:0051082">
    <property type="term" value="F:unfolded protein binding"/>
    <property type="evidence" value="ECO:0007669"/>
    <property type="project" value="UniProtKB-UniRule"/>
</dbReference>
<dbReference type="RefSeq" id="WP_081147414.1">
    <property type="nucleotide sequence ID" value="NZ_LVYD01000044.1"/>
</dbReference>
<accession>A0A1V9FZL4</accession>
<organism evidence="9 10">
    <name type="scientific">Niastella vici</name>
    <dbReference type="NCBI Taxonomy" id="1703345"/>
    <lineage>
        <taxon>Bacteria</taxon>
        <taxon>Pseudomonadati</taxon>
        <taxon>Bacteroidota</taxon>
        <taxon>Chitinophagia</taxon>
        <taxon>Chitinophagales</taxon>
        <taxon>Chitinophagaceae</taxon>
        <taxon>Niastella</taxon>
    </lineage>
</organism>
<comment type="caution">
    <text evidence="9">The sequence shown here is derived from an EMBL/GenBank/DDBJ whole genome shotgun (WGS) entry which is preliminary data.</text>
</comment>
<comment type="subunit">
    <text evidence="6 8">Forms a cylinder of 14 subunits composed of two heptameric rings stacked back-to-back. Interacts with the co-chaperonin GroES.</text>
</comment>
<name>A0A1V9FZL4_9BACT</name>
<dbReference type="Gene3D" id="3.30.260.10">
    <property type="entry name" value="TCP-1-like chaperonin intermediate domain"/>
    <property type="match status" value="1"/>
</dbReference>
<reference evidence="9 10" key="1">
    <citation type="submission" date="2016-03" db="EMBL/GenBank/DDBJ databases">
        <title>Niastella vici sp. nov., isolated from farmland soil.</title>
        <authorList>
            <person name="Chen L."/>
            <person name="Wang D."/>
            <person name="Yang S."/>
            <person name="Wang G."/>
        </authorList>
    </citation>
    <scope>NUCLEOTIDE SEQUENCE [LARGE SCALE GENOMIC DNA]</scope>
    <source>
        <strain evidence="9 10">DJ57</strain>
    </source>
</reference>
<dbReference type="OrthoDB" id="613819at2"/>
<dbReference type="HAMAP" id="MF_00600">
    <property type="entry name" value="CH60"/>
    <property type="match status" value="1"/>
</dbReference>
<comment type="subcellular location">
    <subcellularLocation>
        <location evidence="6">Cytoplasm</location>
    </subcellularLocation>
</comment>
<comment type="function">
    <text evidence="6 8">Together with its co-chaperonin GroES, plays an essential role in assisting protein folding. The GroEL-GroES system forms a nano-cage that allows encapsulation of the non-native substrate proteins and provides a physical environment optimized to promote and accelerate protein folding.</text>
</comment>
<comment type="similarity">
    <text evidence="1 6 7">Belongs to the chaperonin (HSP60) family.</text>
</comment>
<dbReference type="FunFam" id="3.50.7.10:FF:000001">
    <property type="entry name" value="60 kDa chaperonin"/>
    <property type="match status" value="1"/>
</dbReference>
<dbReference type="NCBIfam" id="NF009488">
    <property type="entry name" value="PRK12850.1"/>
    <property type="match status" value="1"/>
</dbReference>
<dbReference type="InterPro" id="IPR002423">
    <property type="entry name" value="Cpn60/GroEL/TCP-1"/>
</dbReference>
<dbReference type="CDD" id="cd03344">
    <property type="entry name" value="GroEL"/>
    <property type="match status" value="1"/>
</dbReference>
<dbReference type="Proteomes" id="UP000192796">
    <property type="component" value="Unassembled WGS sequence"/>
</dbReference>
<feature type="binding site" evidence="6">
    <location>
        <begin position="29"/>
        <end position="32"/>
    </location>
    <ligand>
        <name>ATP</name>
        <dbReference type="ChEBI" id="CHEBI:30616"/>
    </ligand>
</feature>
<dbReference type="GO" id="GO:0005737">
    <property type="term" value="C:cytoplasm"/>
    <property type="evidence" value="ECO:0007669"/>
    <property type="project" value="UniProtKB-SubCell"/>
</dbReference>
<evidence type="ECO:0000256" key="2">
    <source>
        <dbReference type="ARBA" id="ARBA00022741"/>
    </source>
</evidence>